<dbReference type="PATRIC" id="fig|1114963.3.peg.2034"/>
<keyword evidence="1" id="KW-0560">Oxidoreductase</keyword>
<dbReference type="SUPFAM" id="SSF51905">
    <property type="entry name" value="FAD/NAD(P)-binding domain"/>
    <property type="match status" value="1"/>
</dbReference>
<keyword evidence="2" id="KW-0812">Transmembrane</keyword>
<dbReference type="Gene3D" id="3.30.70.2450">
    <property type="match status" value="1"/>
</dbReference>
<dbReference type="GO" id="GO:0008688">
    <property type="term" value="F:3-(3-hydroxyphenyl)propionate hydroxylase activity"/>
    <property type="evidence" value="ECO:0007669"/>
    <property type="project" value="TreeGrafter"/>
</dbReference>
<dbReference type="GO" id="GO:0019622">
    <property type="term" value="P:3-(3-hydroxy)phenylpropionate catabolic process"/>
    <property type="evidence" value="ECO:0007669"/>
    <property type="project" value="TreeGrafter"/>
</dbReference>
<dbReference type="EMBL" id="JACU01000004">
    <property type="protein sequence ID" value="KMS56431.1"/>
    <property type="molecule type" value="Genomic_DNA"/>
</dbReference>
<evidence type="ECO:0000256" key="2">
    <source>
        <dbReference type="SAM" id="Phobius"/>
    </source>
</evidence>
<dbReference type="Gene3D" id="3.50.50.60">
    <property type="entry name" value="FAD/NAD(P)-binding domain"/>
    <property type="match status" value="1"/>
</dbReference>
<protein>
    <submittedName>
        <fullName evidence="4">Monooxygenase</fullName>
    </submittedName>
</protein>
<name>A0A0J7XXM9_9SPHN</name>
<evidence type="ECO:0000259" key="3">
    <source>
        <dbReference type="Pfam" id="PF01494"/>
    </source>
</evidence>
<dbReference type="InterPro" id="IPR050631">
    <property type="entry name" value="PheA/TfdB_FAD_monoxygenase"/>
</dbReference>
<dbReference type="PANTHER" id="PTHR43476:SF3">
    <property type="entry name" value="FAD-BINDING MONOOXYGENASE"/>
    <property type="match status" value="1"/>
</dbReference>
<comment type="caution">
    <text evidence="4">The sequence shown here is derived from an EMBL/GenBank/DDBJ whole genome shotgun (WGS) entry which is preliminary data.</text>
</comment>
<dbReference type="GO" id="GO:0071949">
    <property type="term" value="F:FAD binding"/>
    <property type="evidence" value="ECO:0007669"/>
    <property type="project" value="InterPro"/>
</dbReference>
<dbReference type="RefSeq" id="WP_059151286.1">
    <property type="nucleotide sequence ID" value="NZ_KQ130453.1"/>
</dbReference>
<dbReference type="InterPro" id="IPR002938">
    <property type="entry name" value="FAD-bd"/>
</dbReference>
<evidence type="ECO:0000313" key="4">
    <source>
        <dbReference type="EMBL" id="KMS56431.1"/>
    </source>
</evidence>
<sequence>MTTKKRVQVVVAGAGPVGSVAAMYLAMNGVDVILAELGADNAADLRASTFHPPTLEMLDQIKVTDFLMETGLKSPVYHWRDRQTGEIMPFDFAELAGDTKYPFRLQCEQHHLSGKLASRLNEESNAEVLFSHRLVWFQQDDDGVEVALETPTGIEPIRADYLIGADGASSIVRKWLGIEFDGFTYPERFLCLSTEQEIRDEVPDLAYVNYISDAQEWMVLLRVPRLWRVLVPANGASNEELLSEEKKAKVFDGFLKDGASVQTHHRTIYRAHQRVAKQFRKDRVLLVGDAAHLNNPLGGFGMNSGVHDAFNLCERLVDVIKGGDNGLLDQFDRQRRTVTHAFTQKQTIENMEAMRGGQGEAHARRRDKMRALLTNDDERRKYLLRQSMIDSLRDAAAIA</sequence>
<keyword evidence="5" id="KW-1185">Reference proteome</keyword>
<feature type="transmembrane region" description="Helical" evidence="2">
    <location>
        <begin position="7"/>
        <end position="27"/>
    </location>
</feature>
<dbReference type="Proteomes" id="UP000052268">
    <property type="component" value="Unassembled WGS sequence"/>
</dbReference>
<organism evidence="4 5">
    <name type="scientific">Novosphingobium barchaimii LL02</name>
    <dbReference type="NCBI Taxonomy" id="1114963"/>
    <lineage>
        <taxon>Bacteria</taxon>
        <taxon>Pseudomonadati</taxon>
        <taxon>Pseudomonadota</taxon>
        <taxon>Alphaproteobacteria</taxon>
        <taxon>Sphingomonadales</taxon>
        <taxon>Sphingomonadaceae</taxon>
        <taxon>Novosphingobium</taxon>
    </lineage>
</organism>
<keyword evidence="2" id="KW-1133">Transmembrane helix</keyword>
<dbReference type="OrthoDB" id="9791689at2"/>
<proteinExistence type="predicted"/>
<reference evidence="4 5" key="1">
    <citation type="journal article" date="2015" name="G3 (Bethesda)">
        <title>Insights into Ongoing Evolution of the Hexachlorocyclohexane Catabolic Pathway from Comparative Genomics of Ten Sphingomonadaceae Strains.</title>
        <authorList>
            <person name="Pearce S.L."/>
            <person name="Oakeshott J.G."/>
            <person name="Pandey G."/>
        </authorList>
    </citation>
    <scope>NUCLEOTIDE SEQUENCE [LARGE SCALE GENOMIC DNA]</scope>
    <source>
        <strain evidence="4 5">LL02</strain>
    </source>
</reference>
<dbReference type="InterPro" id="IPR036188">
    <property type="entry name" value="FAD/NAD-bd_sf"/>
</dbReference>
<dbReference type="PRINTS" id="PR00420">
    <property type="entry name" value="RNGMNOXGNASE"/>
</dbReference>
<dbReference type="AlphaFoldDB" id="A0A0J7XXM9"/>
<evidence type="ECO:0000313" key="5">
    <source>
        <dbReference type="Proteomes" id="UP000052268"/>
    </source>
</evidence>
<keyword evidence="2" id="KW-0472">Membrane</keyword>
<feature type="domain" description="FAD-binding" evidence="3">
    <location>
        <begin position="6"/>
        <end position="344"/>
    </location>
</feature>
<keyword evidence="4" id="KW-0503">Monooxygenase</keyword>
<gene>
    <name evidence="4" type="ORF">V474_16015</name>
</gene>
<accession>A0A0J7XXM9</accession>
<evidence type="ECO:0000256" key="1">
    <source>
        <dbReference type="ARBA" id="ARBA00023002"/>
    </source>
</evidence>
<dbReference type="PANTHER" id="PTHR43476">
    <property type="entry name" value="3-(3-HYDROXY-PHENYL)PROPIONATE/3-HYDROXYCINNAMIC ACID HYDROXYLASE"/>
    <property type="match status" value="1"/>
</dbReference>
<dbReference type="Pfam" id="PF01494">
    <property type="entry name" value="FAD_binding_3"/>
    <property type="match status" value="1"/>
</dbReference>